<evidence type="ECO:0000256" key="2">
    <source>
        <dbReference type="ARBA" id="ARBA00023125"/>
    </source>
</evidence>
<dbReference type="PANTHER" id="PTHR33204:SF18">
    <property type="entry name" value="TRANSCRIPTIONAL REGULATORY PROTEIN"/>
    <property type="match status" value="1"/>
</dbReference>
<accession>A0ABN2K670</accession>
<keyword evidence="2" id="KW-0238">DNA-binding</keyword>
<reference evidence="5 6" key="1">
    <citation type="journal article" date="2019" name="Int. J. Syst. Evol. Microbiol.">
        <title>The Global Catalogue of Microorganisms (GCM) 10K type strain sequencing project: providing services to taxonomists for standard genome sequencing and annotation.</title>
        <authorList>
            <consortium name="The Broad Institute Genomics Platform"/>
            <consortium name="The Broad Institute Genome Sequencing Center for Infectious Disease"/>
            <person name="Wu L."/>
            <person name="Ma J."/>
        </authorList>
    </citation>
    <scope>NUCLEOTIDE SEQUENCE [LARGE SCALE GENOMIC DNA]</scope>
    <source>
        <strain evidence="5 6">JCM 13518</strain>
    </source>
</reference>
<evidence type="ECO:0000256" key="1">
    <source>
        <dbReference type="ARBA" id="ARBA00023015"/>
    </source>
</evidence>
<dbReference type="Gene3D" id="1.10.10.10">
    <property type="entry name" value="Winged helix-like DNA-binding domain superfamily/Winged helix DNA-binding domain"/>
    <property type="match status" value="1"/>
</dbReference>
<protein>
    <submittedName>
        <fullName evidence="5">Helix-turn-helix domain-containing protein</fullName>
    </submittedName>
</protein>
<dbReference type="InterPro" id="IPR036388">
    <property type="entry name" value="WH-like_DNA-bd_sf"/>
</dbReference>
<feature type="domain" description="HTH hxlR-type" evidence="4">
    <location>
        <begin position="8"/>
        <end position="105"/>
    </location>
</feature>
<sequence>MTSQVRECSVARTLDLIGAKWTMLVVRELHLGSHRFDQIVRHTGAPRDILTDRLRKLEANGLVERVQYEDHPPRFEYHLTDLGRGLGPILTMLREFGDRHLAGEDGPPLRVEHSCGHDYQPVLTCRACGEAVRSADLTMHLDTAEAS</sequence>
<evidence type="ECO:0000313" key="5">
    <source>
        <dbReference type="EMBL" id="GAA1749215.1"/>
    </source>
</evidence>
<dbReference type="PANTHER" id="PTHR33204">
    <property type="entry name" value="TRANSCRIPTIONAL REGULATOR, MARR FAMILY"/>
    <property type="match status" value="1"/>
</dbReference>
<dbReference type="SUPFAM" id="SSF46785">
    <property type="entry name" value="Winged helix' DNA-binding domain"/>
    <property type="match status" value="1"/>
</dbReference>
<keyword evidence="1" id="KW-0805">Transcription regulation</keyword>
<dbReference type="PROSITE" id="PS51118">
    <property type="entry name" value="HTH_HXLR"/>
    <property type="match status" value="1"/>
</dbReference>
<dbReference type="RefSeq" id="WP_344203314.1">
    <property type="nucleotide sequence ID" value="NZ_BAAAME010000005.1"/>
</dbReference>
<keyword evidence="3" id="KW-0804">Transcription</keyword>
<name>A0ABN2K670_9ACTN</name>
<dbReference type="Pfam" id="PF01638">
    <property type="entry name" value="HxlR"/>
    <property type="match status" value="1"/>
</dbReference>
<dbReference type="InterPro" id="IPR036390">
    <property type="entry name" value="WH_DNA-bd_sf"/>
</dbReference>
<organism evidence="5 6">
    <name type="scientific">Aeromicrobium alkaliterrae</name>
    <dbReference type="NCBI Taxonomy" id="302168"/>
    <lineage>
        <taxon>Bacteria</taxon>
        <taxon>Bacillati</taxon>
        <taxon>Actinomycetota</taxon>
        <taxon>Actinomycetes</taxon>
        <taxon>Propionibacteriales</taxon>
        <taxon>Nocardioidaceae</taxon>
        <taxon>Aeromicrobium</taxon>
    </lineage>
</organism>
<evidence type="ECO:0000256" key="3">
    <source>
        <dbReference type="ARBA" id="ARBA00023163"/>
    </source>
</evidence>
<dbReference type="Proteomes" id="UP001501057">
    <property type="component" value="Unassembled WGS sequence"/>
</dbReference>
<dbReference type="InterPro" id="IPR002577">
    <property type="entry name" value="HTH_HxlR"/>
</dbReference>
<keyword evidence="6" id="KW-1185">Reference proteome</keyword>
<dbReference type="EMBL" id="BAAAME010000005">
    <property type="protein sequence ID" value="GAA1749215.1"/>
    <property type="molecule type" value="Genomic_DNA"/>
</dbReference>
<gene>
    <name evidence="5" type="ORF">GCM10009710_31550</name>
</gene>
<comment type="caution">
    <text evidence="5">The sequence shown here is derived from an EMBL/GenBank/DDBJ whole genome shotgun (WGS) entry which is preliminary data.</text>
</comment>
<evidence type="ECO:0000259" key="4">
    <source>
        <dbReference type="PROSITE" id="PS51118"/>
    </source>
</evidence>
<evidence type="ECO:0000313" key="6">
    <source>
        <dbReference type="Proteomes" id="UP001501057"/>
    </source>
</evidence>
<proteinExistence type="predicted"/>